<feature type="region of interest" description="Disordered" evidence="1">
    <location>
        <begin position="194"/>
        <end position="239"/>
    </location>
</feature>
<protein>
    <submittedName>
        <fullName evidence="2">Uncharacterized protein</fullName>
    </submittedName>
</protein>
<accession>A0A7J8F068</accession>
<proteinExistence type="predicted"/>
<gene>
    <name evidence="2" type="ORF">HJG63_012180</name>
</gene>
<keyword evidence="3" id="KW-1185">Reference proteome</keyword>
<organism evidence="2 3">
    <name type="scientific">Rousettus aegyptiacus</name>
    <name type="common">Egyptian fruit bat</name>
    <name type="synonym">Pteropus aegyptiacus</name>
    <dbReference type="NCBI Taxonomy" id="9407"/>
    <lineage>
        <taxon>Eukaryota</taxon>
        <taxon>Metazoa</taxon>
        <taxon>Chordata</taxon>
        <taxon>Craniata</taxon>
        <taxon>Vertebrata</taxon>
        <taxon>Euteleostomi</taxon>
        <taxon>Mammalia</taxon>
        <taxon>Eutheria</taxon>
        <taxon>Laurasiatheria</taxon>
        <taxon>Chiroptera</taxon>
        <taxon>Yinpterochiroptera</taxon>
        <taxon>Pteropodoidea</taxon>
        <taxon>Pteropodidae</taxon>
        <taxon>Rousettinae</taxon>
        <taxon>Rousettus</taxon>
    </lineage>
</organism>
<dbReference type="EMBL" id="JACASE010000008">
    <property type="protein sequence ID" value="KAF6440941.1"/>
    <property type="molecule type" value="Genomic_DNA"/>
</dbReference>
<dbReference type="Proteomes" id="UP000593571">
    <property type="component" value="Unassembled WGS sequence"/>
</dbReference>
<dbReference type="AlphaFoldDB" id="A0A7J8F068"/>
<evidence type="ECO:0000256" key="1">
    <source>
        <dbReference type="SAM" id="MobiDB-lite"/>
    </source>
</evidence>
<sequence length="370" mass="39467">MCAVRAVTLCGGDGHPPGPACAECRGSPNSKGPLSRVTDTLGYTRAGTTGGELSASIAGALRPRAPCPKPACPLVSTRVQDARLHAQCCVCGHPSPRRVRASVPDASWCWRTRGRVLRSSLRARWGFWTSPSVCQRRVGFQLGTRHLEAQRKKAGDCFRSAAPSSCEQPKCSGNGMLQLLVKGTSGDGAPYPVSGGHARHSAERRQQARSIWASRGTLPDATDAGELRQGSVSREQGRFMGEARSSLGVSGAWTRGPLTAVAVSASRHPLPKPPQFSKQGEKQHRHGHARRDRTEPHRSVTQICLQPRLPGAACRRRVLDAAAGPPDHRPEDDDRGACDLSDACLATGGMASRGHWSPLTVLCVTPPCDK</sequence>
<reference evidence="2 3" key="1">
    <citation type="journal article" date="2020" name="Nature">
        <title>Six reference-quality genomes reveal evolution of bat adaptations.</title>
        <authorList>
            <person name="Jebb D."/>
            <person name="Huang Z."/>
            <person name="Pippel M."/>
            <person name="Hughes G.M."/>
            <person name="Lavrichenko K."/>
            <person name="Devanna P."/>
            <person name="Winkler S."/>
            <person name="Jermiin L.S."/>
            <person name="Skirmuntt E.C."/>
            <person name="Katzourakis A."/>
            <person name="Burkitt-Gray L."/>
            <person name="Ray D.A."/>
            <person name="Sullivan K.A.M."/>
            <person name="Roscito J.G."/>
            <person name="Kirilenko B.M."/>
            <person name="Davalos L.M."/>
            <person name="Corthals A.P."/>
            <person name="Power M.L."/>
            <person name="Jones G."/>
            <person name="Ransome R.D."/>
            <person name="Dechmann D.K.N."/>
            <person name="Locatelli A.G."/>
            <person name="Puechmaille S.J."/>
            <person name="Fedrigo O."/>
            <person name="Jarvis E.D."/>
            <person name="Hiller M."/>
            <person name="Vernes S.C."/>
            <person name="Myers E.W."/>
            <person name="Teeling E.C."/>
        </authorList>
    </citation>
    <scope>NUCLEOTIDE SEQUENCE [LARGE SCALE GENOMIC DNA]</scope>
    <source>
        <strain evidence="2">MRouAeg1</strain>
        <tissue evidence="2">Muscle</tissue>
    </source>
</reference>
<feature type="region of interest" description="Disordered" evidence="1">
    <location>
        <begin position="266"/>
        <end position="304"/>
    </location>
</feature>
<comment type="caution">
    <text evidence="2">The sequence shown here is derived from an EMBL/GenBank/DDBJ whole genome shotgun (WGS) entry which is preliminary data.</text>
</comment>
<evidence type="ECO:0000313" key="3">
    <source>
        <dbReference type="Proteomes" id="UP000593571"/>
    </source>
</evidence>
<evidence type="ECO:0000313" key="2">
    <source>
        <dbReference type="EMBL" id="KAF6440941.1"/>
    </source>
</evidence>
<name>A0A7J8F068_ROUAE</name>